<dbReference type="Proteomes" id="UP001177140">
    <property type="component" value="Unassembled WGS sequence"/>
</dbReference>
<dbReference type="Pfam" id="PF03195">
    <property type="entry name" value="LOB"/>
    <property type="match status" value="1"/>
</dbReference>
<dbReference type="PANTHER" id="PTHR31301">
    <property type="entry name" value="LOB DOMAIN-CONTAINING PROTEIN 4-RELATED"/>
    <property type="match status" value="1"/>
</dbReference>
<comment type="caution">
    <text evidence="3">The sequence shown here is derived from an EMBL/GenBank/DDBJ whole genome shotgun (WGS) entry which is preliminary data.</text>
</comment>
<evidence type="ECO:0000313" key="4">
    <source>
        <dbReference type="Proteomes" id="UP001177140"/>
    </source>
</evidence>
<proteinExistence type="inferred from homology"/>
<feature type="domain" description="LOB" evidence="2">
    <location>
        <begin position="13"/>
        <end position="114"/>
    </location>
</feature>
<keyword evidence="4" id="KW-1185">Reference proteome</keyword>
<evidence type="ECO:0000259" key="2">
    <source>
        <dbReference type="PROSITE" id="PS50891"/>
    </source>
</evidence>
<gene>
    <name evidence="3" type="ORF">MKW94_008169</name>
</gene>
<dbReference type="AlphaFoldDB" id="A0AA41UT52"/>
<protein>
    <recommendedName>
        <fullName evidence="2">LOB domain-containing protein</fullName>
    </recommendedName>
</protein>
<dbReference type="InterPro" id="IPR004883">
    <property type="entry name" value="LOB"/>
</dbReference>
<dbReference type="PROSITE" id="PS50891">
    <property type="entry name" value="LOB"/>
    <property type="match status" value="1"/>
</dbReference>
<dbReference type="EMBL" id="JAJJMA010001795">
    <property type="protein sequence ID" value="MCL7021530.1"/>
    <property type="molecule type" value="Genomic_DNA"/>
</dbReference>
<reference evidence="3" key="1">
    <citation type="submission" date="2022-03" db="EMBL/GenBank/DDBJ databases">
        <title>A functionally conserved STORR gene fusion in Papaver species that diverged 16.8 million years ago.</title>
        <authorList>
            <person name="Catania T."/>
        </authorList>
    </citation>
    <scope>NUCLEOTIDE SEQUENCE</scope>
    <source>
        <strain evidence="3">S-191538</strain>
    </source>
</reference>
<comment type="similarity">
    <text evidence="1">Belongs to the LOB domain-containing protein family.</text>
</comment>
<evidence type="ECO:0000256" key="1">
    <source>
        <dbReference type="ARBA" id="ARBA00005474"/>
    </source>
</evidence>
<organism evidence="3 4">
    <name type="scientific">Papaver nudicaule</name>
    <name type="common">Iceland poppy</name>
    <dbReference type="NCBI Taxonomy" id="74823"/>
    <lineage>
        <taxon>Eukaryota</taxon>
        <taxon>Viridiplantae</taxon>
        <taxon>Streptophyta</taxon>
        <taxon>Embryophyta</taxon>
        <taxon>Tracheophyta</taxon>
        <taxon>Spermatophyta</taxon>
        <taxon>Magnoliopsida</taxon>
        <taxon>Ranunculales</taxon>
        <taxon>Papaveraceae</taxon>
        <taxon>Papaveroideae</taxon>
        <taxon>Papaver</taxon>
    </lineage>
</organism>
<evidence type="ECO:0000313" key="3">
    <source>
        <dbReference type="EMBL" id="MCL7021530.1"/>
    </source>
</evidence>
<accession>A0AA41UT52</accession>
<sequence length="201" mass="21820">MKKGQDSPARPAPSCAACKYLKRKCTPNCVFAPYFKSDELHKFVKVHKVFGASNVSKILGEVPMDQREDAANSLVYEAEARLRDPVYGCIGALALLQNQMIQLKQDLAISRAHLASYASDTAHPLPPPPPPPSPLISNDYFVDGLLSSDEFVVYDPISVGSTSSANYPDFQPHPYSAGAAPLPASFPYGCSSTPYHASFRQ</sequence>
<name>A0AA41UT52_PAPNU</name>
<dbReference type="PANTHER" id="PTHR31301:SF24">
    <property type="entry name" value="LOB DOMAIN-CONTAINING PROTEIN 21"/>
    <property type="match status" value="1"/>
</dbReference>